<protein>
    <submittedName>
        <fullName evidence="2">Uncharacterized protein</fullName>
    </submittedName>
</protein>
<feature type="region of interest" description="Disordered" evidence="1">
    <location>
        <begin position="32"/>
        <end position="51"/>
    </location>
</feature>
<evidence type="ECO:0000313" key="3">
    <source>
        <dbReference type="Proteomes" id="UP000004994"/>
    </source>
</evidence>
<dbReference type="InParanoid" id="A0A3Q7I6X1"/>
<dbReference type="Gramene" id="Solyc07g044910.1.1">
    <property type="protein sequence ID" value="Solyc07g044910.1.1.1"/>
    <property type="gene ID" value="Solyc07g044910.1"/>
</dbReference>
<dbReference type="Proteomes" id="UP000004994">
    <property type="component" value="Chromosome 7"/>
</dbReference>
<sequence length="51" mass="5783">MVIVRGNTSRFHPYEIEARLVISFYLNRELENDVDDDDDDDDDGAKVAPAA</sequence>
<feature type="compositionally biased region" description="Acidic residues" evidence="1">
    <location>
        <begin position="32"/>
        <end position="43"/>
    </location>
</feature>
<organism evidence="2">
    <name type="scientific">Solanum lycopersicum</name>
    <name type="common">Tomato</name>
    <name type="synonym">Lycopersicon esculentum</name>
    <dbReference type="NCBI Taxonomy" id="4081"/>
    <lineage>
        <taxon>Eukaryota</taxon>
        <taxon>Viridiplantae</taxon>
        <taxon>Streptophyta</taxon>
        <taxon>Embryophyta</taxon>
        <taxon>Tracheophyta</taxon>
        <taxon>Spermatophyta</taxon>
        <taxon>Magnoliopsida</taxon>
        <taxon>eudicotyledons</taxon>
        <taxon>Gunneridae</taxon>
        <taxon>Pentapetalae</taxon>
        <taxon>asterids</taxon>
        <taxon>lamiids</taxon>
        <taxon>Solanales</taxon>
        <taxon>Solanaceae</taxon>
        <taxon>Solanoideae</taxon>
        <taxon>Solaneae</taxon>
        <taxon>Solanum</taxon>
        <taxon>Solanum subgen. Lycopersicon</taxon>
    </lineage>
</organism>
<dbReference type="AlphaFoldDB" id="A0A3Q7I6X1"/>
<evidence type="ECO:0000256" key="1">
    <source>
        <dbReference type="SAM" id="MobiDB-lite"/>
    </source>
</evidence>
<proteinExistence type="predicted"/>
<reference evidence="2" key="2">
    <citation type="submission" date="2019-01" db="UniProtKB">
        <authorList>
            <consortium name="EnsemblPlants"/>
        </authorList>
    </citation>
    <scope>IDENTIFICATION</scope>
    <source>
        <strain evidence="2">cv. Heinz 1706</strain>
    </source>
</reference>
<dbReference type="EnsemblPlants" id="Solyc07g044910.1.1">
    <property type="protein sequence ID" value="Solyc07g044910.1.1.1"/>
    <property type="gene ID" value="Solyc07g044910.1"/>
</dbReference>
<evidence type="ECO:0000313" key="2">
    <source>
        <dbReference type="EnsemblPlants" id="Solyc07g044910.1.1.1"/>
    </source>
</evidence>
<keyword evidence="3" id="KW-1185">Reference proteome</keyword>
<name>A0A3Q7I6X1_SOLLC</name>
<dbReference type="PaxDb" id="4081-Solyc07g044910.1.1"/>
<reference evidence="2" key="1">
    <citation type="journal article" date="2012" name="Nature">
        <title>The tomato genome sequence provides insights into fleshy fruit evolution.</title>
        <authorList>
            <consortium name="Tomato Genome Consortium"/>
        </authorList>
    </citation>
    <scope>NUCLEOTIDE SEQUENCE [LARGE SCALE GENOMIC DNA]</scope>
    <source>
        <strain evidence="2">cv. Heinz 1706</strain>
    </source>
</reference>
<accession>A0A3Q7I6X1</accession>